<organism evidence="2 3">
    <name type="scientific">Riccia sorocarpa</name>
    <dbReference type="NCBI Taxonomy" id="122646"/>
    <lineage>
        <taxon>Eukaryota</taxon>
        <taxon>Viridiplantae</taxon>
        <taxon>Streptophyta</taxon>
        <taxon>Embryophyta</taxon>
        <taxon>Marchantiophyta</taxon>
        <taxon>Marchantiopsida</taxon>
        <taxon>Marchantiidae</taxon>
        <taxon>Marchantiales</taxon>
        <taxon>Ricciaceae</taxon>
        <taxon>Riccia</taxon>
    </lineage>
</organism>
<dbReference type="PANTHER" id="PTHR33116:SF78">
    <property type="entry name" value="OS12G0587133 PROTEIN"/>
    <property type="match status" value="1"/>
</dbReference>
<dbReference type="EMBL" id="JBJQOH010000003">
    <property type="protein sequence ID" value="KAL3691398.1"/>
    <property type="molecule type" value="Genomic_DNA"/>
</dbReference>
<keyword evidence="3" id="KW-1185">Reference proteome</keyword>
<protein>
    <recommendedName>
        <fullName evidence="1">Reverse transcriptase zinc-binding domain-containing protein</fullName>
    </recommendedName>
</protein>
<reference evidence="2 3" key="1">
    <citation type="submission" date="2024-09" db="EMBL/GenBank/DDBJ databases">
        <title>Chromosome-scale assembly of Riccia sorocarpa.</title>
        <authorList>
            <person name="Paukszto L."/>
        </authorList>
    </citation>
    <scope>NUCLEOTIDE SEQUENCE [LARGE SCALE GENOMIC DNA]</scope>
    <source>
        <strain evidence="2">LP-2024</strain>
        <tissue evidence="2">Aerial parts of the thallus</tissue>
    </source>
</reference>
<accession>A0ABD3HIE3</accession>
<name>A0ABD3HIE3_9MARC</name>
<evidence type="ECO:0000313" key="2">
    <source>
        <dbReference type="EMBL" id="KAL3691398.1"/>
    </source>
</evidence>
<dbReference type="Pfam" id="PF13966">
    <property type="entry name" value="zf-RVT"/>
    <property type="match status" value="1"/>
</dbReference>
<evidence type="ECO:0000259" key="1">
    <source>
        <dbReference type="Pfam" id="PF13966"/>
    </source>
</evidence>
<proteinExistence type="predicted"/>
<dbReference type="InterPro" id="IPR026960">
    <property type="entry name" value="RVT-Znf"/>
</dbReference>
<sequence length="637" mass="73419">MGLVATGTSKVHINGTLTPAFCFGRGVRQGCSILPLLFAISTQPLMALLRKEERHGRLLGVNIPRGGTLLHRFFTDDSGVAITATQANFENLKGVVERFEMMSGAQLNITKSVIIPMAIDPNTRWIQNTGCKVLKQGEEIVYLGCKAGVQITEKEIARDLANKLLRKLSTCGYDQLEAICRDFLWGSRGDGKAKSSLIAWKYVAQPRSDGGLGILLFHITSAALKMKNVAKLLTGKNSEWAQIIKYFIRSEIQRRAHGEDCLWWTPEEAMLLMPTLTLKHSPTSKNLLKGWFTVRKHLKLELRALMLPASLSFHQVVTLVKKYGEGTPWNERIVLPILRKLHITTLQHLRRSDGLGWQNIRGMCGRARITPTTTQETEITIFQRWMETVTITSEPLHQCLSWRWPTDRHKWSGWKKTSAFWRRMLTPAIPEYDLDSKWDITRPLKQWSTRWKEMWELPCLFRVKLWLWKIMRRAFFIGERAHRMTVADGVCIRCEEGIETIQHLFWSCRKAKSRWREFNRLLTEADHATTEGKSLLTCIDEGIEKKHSSEAFMLALAAITKQIWRERNHRVFRHRETRQPLQLVLTEALEESVLTNTAPPSTPNTERTEAASVRIRRSWNTVQTFEDWILRLHMHGD</sequence>
<dbReference type="PANTHER" id="PTHR33116">
    <property type="entry name" value="REVERSE TRANSCRIPTASE ZINC-BINDING DOMAIN-CONTAINING PROTEIN-RELATED-RELATED"/>
    <property type="match status" value="1"/>
</dbReference>
<evidence type="ECO:0000313" key="3">
    <source>
        <dbReference type="Proteomes" id="UP001633002"/>
    </source>
</evidence>
<feature type="domain" description="Reverse transcriptase zinc-binding" evidence="1">
    <location>
        <begin position="433"/>
        <end position="515"/>
    </location>
</feature>
<dbReference type="Proteomes" id="UP001633002">
    <property type="component" value="Unassembled WGS sequence"/>
</dbReference>
<gene>
    <name evidence="2" type="ORF">R1sor_005049</name>
</gene>
<comment type="caution">
    <text evidence="2">The sequence shown here is derived from an EMBL/GenBank/DDBJ whole genome shotgun (WGS) entry which is preliminary data.</text>
</comment>
<dbReference type="AlphaFoldDB" id="A0ABD3HIE3"/>